<evidence type="ECO:0000256" key="2">
    <source>
        <dbReference type="ARBA" id="ARBA00022737"/>
    </source>
</evidence>
<dbReference type="PANTHER" id="PTHR48051">
    <property type="match status" value="1"/>
</dbReference>
<evidence type="ECO:0008006" key="4">
    <source>
        <dbReference type="Google" id="ProtNLM"/>
    </source>
</evidence>
<accession>A0A0L8I9N1</accession>
<dbReference type="KEGG" id="obi:106878923"/>
<organism evidence="3">
    <name type="scientific">Octopus bimaculoides</name>
    <name type="common">California two-spotted octopus</name>
    <dbReference type="NCBI Taxonomy" id="37653"/>
    <lineage>
        <taxon>Eukaryota</taxon>
        <taxon>Metazoa</taxon>
        <taxon>Spiralia</taxon>
        <taxon>Lophotrochozoa</taxon>
        <taxon>Mollusca</taxon>
        <taxon>Cephalopoda</taxon>
        <taxon>Coleoidea</taxon>
        <taxon>Octopodiformes</taxon>
        <taxon>Octopoda</taxon>
        <taxon>Incirrata</taxon>
        <taxon>Octopodidae</taxon>
        <taxon>Octopus</taxon>
    </lineage>
</organism>
<dbReference type="EMBL" id="KQ416198">
    <property type="protein sequence ID" value="KOF98201.1"/>
    <property type="molecule type" value="Genomic_DNA"/>
</dbReference>
<dbReference type="InterPro" id="IPR050216">
    <property type="entry name" value="LRR_domain-containing"/>
</dbReference>
<proteinExistence type="predicted"/>
<sequence length="173" mass="19040">MAHSQAGADVANVVNRCNSAKQDKKLDLSGCKLIQIPEAVYFLMKNVCVESLVLTNNQIPRLPKKFGVVFPGISELCLKKNKFSSLPDEIQDLSNLQSLDISFNSFTCIPNAVYRLPKLVNLNAENNSITDVDQEKLEGMASIEEVNLCNNPIPADQQRALQDIAEIHVLVGS</sequence>
<name>A0A0L8I9N1_OCTBM</name>
<keyword evidence="2" id="KW-0677">Repeat</keyword>
<dbReference type="AlphaFoldDB" id="A0A0L8I9N1"/>
<protein>
    <recommendedName>
        <fullName evidence="4">Leucine-rich repeat-containing protein 20</fullName>
    </recommendedName>
</protein>
<dbReference type="OrthoDB" id="1060944at2759"/>
<dbReference type="STRING" id="37653.A0A0L8I9N1"/>
<dbReference type="Pfam" id="PF13855">
    <property type="entry name" value="LRR_8"/>
    <property type="match status" value="1"/>
</dbReference>
<dbReference type="SUPFAM" id="SSF52075">
    <property type="entry name" value="Outer arm dynein light chain 1"/>
    <property type="match status" value="1"/>
</dbReference>
<dbReference type="OMA" id="WINVKSN"/>
<keyword evidence="1" id="KW-0433">Leucine-rich repeat</keyword>
<evidence type="ECO:0000313" key="3">
    <source>
        <dbReference type="EMBL" id="KOF98201.1"/>
    </source>
</evidence>
<dbReference type="PANTHER" id="PTHR48051:SF1">
    <property type="entry name" value="RAS SUPPRESSOR PROTEIN 1"/>
    <property type="match status" value="1"/>
</dbReference>
<dbReference type="InterPro" id="IPR032675">
    <property type="entry name" value="LRR_dom_sf"/>
</dbReference>
<gene>
    <name evidence="3" type="ORF">OCBIM_22026742mg</name>
</gene>
<evidence type="ECO:0000256" key="1">
    <source>
        <dbReference type="ARBA" id="ARBA00022614"/>
    </source>
</evidence>
<reference evidence="3" key="1">
    <citation type="submission" date="2015-07" db="EMBL/GenBank/DDBJ databases">
        <title>MeaNS - Measles Nucleotide Surveillance Program.</title>
        <authorList>
            <person name="Tran T."/>
            <person name="Druce J."/>
        </authorList>
    </citation>
    <scope>NUCLEOTIDE SEQUENCE</scope>
    <source>
        <strain evidence="3">UCB-OBI-ISO-001</strain>
        <tissue evidence="3">Gonad</tissue>
    </source>
</reference>
<dbReference type="Gene3D" id="3.80.10.10">
    <property type="entry name" value="Ribonuclease Inhibitor"/>
    <property type="match status" value="1"/>
</dbReference>
<dbReference type="GO" id="GO:0005737">
    <property type="term" value="C:cytoplasm"/>
    <property type="evidence" value="ECO:0007669"/>
    <property type="project" value="TreeGrafter"/>
</dbReference>
<dbReference type="InterPro" id="IPR001611">
    <property type="entry name" value="Leu-rich_rpt"/>
</dbReference>